<accession>A0A4D6WUR2</accession>
<dbReference type="Pfam" id="PF14681">
    <property type="entry name" value="UPRTase"/>
    <property type="match status" value="1"/>
</dbReference>
<organism evidence="2">
    <name type="scientific">Leiomenia cribrosa</name>
    <dbReference type="NCBI Taxonomy" id="217483"/>
    <lineage>
        <taxon>Eukaryota</taxon>
        <taxon>Rhodophyta</taxon>
        <taxon>Florideophyceae</taxon>
        <taxon>Rhodymeniophycidae</taxon>
        <taxon>Gigartinales</taxon>
        <taxon>Kallymeniaceae</taxon>
        <taxon>Leiomenia</taxon>
    </lineage>
</organism>
<keyword evidence="2" id="KW-0934">Plastid</keyword>
<dbReference type="SUPFAM" id="SSF53271">
    <property type="entry name" value="PRTase-like"/>
    <property type="match status" value="1"/>
</dbReference>
<feature type="domain" description="Phosphoribosyltransferase" evidence="1">
    <location>
        <begin position="10"/>
        <end position="193"/>
    </location>
</feature>
<name>A0A4D6WUR2_9FLOR</name>
<evidence type="ECO:0000313" key="2">
    <source>
        <dbReference type="EMBL" id="QCI07377.1"/>
    </source>
</evidence>
<reference evidence="2" key="1">
    <citation type="journal article" date="2019" name="Mol. Phylogenet. Evol.">
        <title>Morphological evolution and classification of the red algal order Ceramiales inferred using plastid phylogenomics.</title>
        <authorList>
            <person name="Diaz-Tapia P."/>
            <person name="Pasella M.M."/>
            <person name="Verbruggen H."/>
            <person name="Maggs C.A."/>
        </authorList>
    </citation>
    <scope>NUCLEOTIDE SEQUENCE</scope>
    <source>
        <strain evidence="2">HV05337</strain>
    </source>
</reference>
<dbReference type="InterPro" id="IPR029057">
    <property type="entry name" value="PRTase-like"/>
</dbReference>
<protein>
    <recommendedName>
        <fullName evidence="1">Phosphoribosyltransferase domain-containing protein</fullName>
    </recommendedName>
</protein>
<evidence type="ECO:0000259" key="1">
    <source>
        <dbReference type="Pfam" id="PF14681"/>
    </source>
</evidence>
<proteinExistence type="predicted"/>
<reference evidence="2" key="2">
    <citation type="submission" date="2019-04" db="EMBL/GenBank/DDBJ databases">
        <authorList>
            <person name="Pasella M."/>
        </authorList>
    </citation>
    <scope>NUCLEOTIDE SEQUENCE</scope>
    <source>
        <strain evidence="2">HV05337</strain>
    </source>
</reference>
<gene>
    <name evidence="2" type="primary">orf195</name>
</gene>
<geneLocation type="plastid" evidence="2"/>
<sequence length="195" mass="23317">MPLNIYIIAHPIIKKLSNQFINSTHQNPQIQNILNNDPLHILLIYEVTRKWITGYNIYIKNLNHIKPIYRFNKKESYLIITNFMYCGNIINNINKLLPKVCIQHLNLEQYKEKEINDECINHQIINRIREKKIIIVENFIEDNSIIKLLHYLITYKNIYIKNINIICITCNSIILENLGSKYPNLKIYTTHINYH</sequence>
<dbReference type="AlphaFoldDB" id="A0A4D6WUR2"/>
<dbReference type="Gene3D" id="3.40.50.2020">
    <property type="match status" value="1"/>
</dbReference>
<dbReference type="EMBL" id="MK814681">
    <property type="protein sequence ID" value="QCI07377.1"/>
    <property type="molecule type" value="Genomic_DNA"/>
</dbReference>
<dbReference type="InterPro" id="IPR000836">
    <property type="entry name" value="PRTase_dom"/>
</dbReference>